<evidence type="ECO:0000313" key="2">
    <source>
        <dbReference type="Proteomes" id="UP001168540"/>
    </source>
</evidence>
<organism evidence="1 2">
    <name type="scientific">Crenobacter oryzisoli</name>
    <dbReference type="NCBI Taxonomy" id="3056844"/>
    <lineage>
        <taxon>Bacteria</taxon>
        <taxon>Pseudomonadati</taxon>
        <taxon>Pseudomonadota</taxon>
        <taxon>Betaproteobacteria</taxon>
        <taxon>Neisseriales</taxon>
        <taxon>Neisseriaceae</taxon>
        <taxon>Crenobacter</taxon>
    </lineage>
</organism>
<dbReference type="RefSeq" id="WP_289829933.1">
    <property type="nucleotide sequence ID" value="NZ_JAUEDK010000016.1"/>
</dbReference>
<sequence length="69" mass="7714">MRLIAFQWTVHLSIAAATCPYPGRRLIKVAVAIEMARVPSDLEQCLCPTDPLSGRGYMVNDAMTEHRIK</sequence>
<keyword evidence="2" id="KW-1185">Reference proteome</keyword>
<dbReference type="EMBL" id="JAUEDK010000016">
    <property type="protein sequence ID" value="MDN0075327.1"/>
    <property type="molecule type" value="Genomic_DNA"/>
</dbReference>
<dbReference type="Proteomes" id="UP001168540">
    <property type="component" value="Unassembled WGS sequence"/>
</dbReference>
<protein>
    <recommendedName>
        <fullName evidence="3">Secreted protein</fullName>
    </recommendedName>
</protein>
<name>A0ABT7XNF7_9NEIS</name>
<comment type="caution">
    <text evidence="1">The sequence shown here is derived from an EMBL/GenBank/DDBJ whole genome shotgun (WGS) entry which is preliminary data.</text>
</comment>
<proteinExistence type="predicted"/>
<evidence type="ECO:0000313" key="1">
    <source>
        <dbReference type="EMBL" id="MDN0075327.1"/>
    </source>
</evidence>
<reference evidence="1" key="1">
    <citation type="submission" date="2023-06" db="EMBL/GenBank/DDBJ databases">
        <authorList>
            <person name="Zhang S."/>
        </authorList>
    </citation>
    <scope>NUCLEOTIDE SEQUENCE</scope>
    <source>
        <strain evidence="1">SG2303</strain>
    </source>
</reference>
<accession>A0ABT7XNF7</accession>
<evidence type="ECO:0008006" key="3">
    <source>
        <dbReference type="Google" id="ProtNLM"/>
    </source>
</evidence>
<gene>
    <name evidence="1" type="ORF">QU481_10535</name>
</gene>